<name>K5BHQ4_MYCHD</name>
<dbReference type="AlphaFoldDB" id="K5BHQ4"/>
<comment type="caution">
    <text evidence="1">The sequence shown here is derived from an EMBL/GenBank/DDBJ whole genome shotgun (WGS) entry which is preliminary data.</text>
</comment>
<keyword evidence="2" id="KW-1185">Reference proteome</keyword>
<gene>
    <name evidence="1" type="ORF">C731_0119</name>
</gene>
<protein>
    <submittedName>
        <fullName evidence="1">Lumazine-binding domain protein</fullName>
    </submittedName>
</protein>
<accession>K5BHQ4</accession>
<proteinExistence type="predicted"/>
<dbReference type="RefSeq" id="WP_005623311.1">
    <property type="nucleotide sequence ID" value="NZ_AMRA01000005.1"/>
</dbReference>
<evidence type="ECO:0000313" key="2">
    <source>
        <dbReference type="Proteomes" id="UP000006265"/>
    </source>
</evidence>
<dbReference type="STRING" id="1122247.GCA_000379865_03678"/>
<dbReference type="PATRIC" id="fig|1122247.3.peg.109"/>
<dbReference type="EMBL" id="AMRA01000005">
    <property type="protein sequence ID" value="EKF25887.1"/>
    <property type="molecule type" value="Genomic_DNA"/>
</dbReference>
<dbReference type="eggNOG" id="ENOG50335YP">
    <property type="taxonomic scope" value="Bacteria"/>
</dbReference>
<reference evidence="1 2" key="1">
    <citation type="journal article" date="2012" name="J. Bacteriol.">
        <title>Genome sequence of Mycobacterium hassiacum DSM 44199, a rare source of heat-stable mycobacterial proteins.</title>
        <authorList>
            <person name="Tiago I."/>
            <person name="Maranha A."/>
            <person name="Mendes V."/>
            <person name="Alarico S."/>
            <person name="Moynihan P.J."/>
            <person name="Clarke A.J."/>
            <person name="Macedo-Ribeiro S."/>
            <person name="Pereira P.J."/>
            <person name="Empadinhas N."/>
        </authorList>
    </citation>
    <scope>NUCLEOTIDE SEQUENCE [LARGE SCALE GENOMIC DNA]</scope>
    <source>
        <strain evidence="2">DSM 44199 / CIP 105218 / JCM 12690 / 3849</strain>
    </source>
</reference>
<sequence>MAIAVVAGIAVFTTRDSGGPVAATTPDGAVKAYFDALRRGDADAALALSLTEPADKTFLTNEVLKKQIDNAPISNVQILRVEDDGRVRVTATFGERAFDETVTVKQDTASGQWKLERTWAVIDIGEQGAADKALIDTVTLFGQKMASSGRALVFPGWIEFGNTNSNLESLVSPPLVPLGALWRDEYSIYPEFRLTDDGRKALEKAVLAALSDCAKSRSLQPKDCPQRVSAAVAIDGTAQWTAPSELESVSVPETVQAANGLSVVGRAVFLLTVDTPDPRDRRFNEPLEVFFQAKVDIASDPPTVTFPWG</sequence>
<dbReference type="Proteomes" id="UP000006265">
    <property type="component" value="Unassembled WGS sequence"/>
</dbReference>
<dbReference type="OrthoDB" id="4380755at2"/>
<evidence type="ECO:0000313" key="1">
    <source>
        <dbReference type="EMBL" id="EKF25887.1"/>
    </source>
</evidence>
<organism evidence="1 2">
    <name type="scientific">Mycolicibacterium hassiacum (strain DSM 44199 / CIP 105218 / JCM 12690 / 3849)</name>
    <name type="common">Mycobacterium hassiacum</name>
    <dbReference type="NCBI Taxonomy" id="1122247"/>
    <lineage>
        <taxon>Bacteria</taxon>
        <taxon>Bacillati</taxon>
        <taxon>Actinomycetota</taxon>
        <taxon>Actinomycetes</taxon>
        <taxon>Mycobacteriales</taxon>
        <taxon>Mycobacteriaceae</taxon>
        <taxon>Mycolicibacterium</taxon>
    </lineage>
</organism>